<evidence type="ECO:0000313" key="3">
    <source>
        <dbReference type="Proteomes" id="UP000177565"/>
    </source>
</evidence>
<protein>
    <submittedName>
        <fullName evidence="2">Uncharacterized protein</fullName>
    </submittedName>
</protein>
<dbReference type="EMBL" id="MHRQ01000017">
    <property type="protein sequence ID" value="OHA26712.1"/>
    <property type="molecule type" value="Genomic_DNA"/>
</dbReference>
<evidence type="ECO:0000313" key="2">
    <source>
        <dbReference type="EMBL" id="OHA26712.1"/>
    </source>
</evidence>
<keyword evidence="1" id="KW-0732">Signal</keyword>
<evidence type="ECO:0000256" key="1">
    <source>
        <dbReference type="SAM" id="SignalP"/>
    </source>
</evidence>
<accession>A0A1G2MUD6</accession>
<dbReference type="Proteomes" id="UP000177565">
    <property type="component" value="Unassembled WGS sequence"/>
</dbReference>
<reference evidence="2 3" key="1">
    <citation type="journal article" date="2016" name="Nat. Commun.">
        <title>Thousands of microbial genomes shed light on interconnected biogeochemical processes in an aquifer system.</title>
        <authorList>
            <person name="Anantharaman K."/>
            <person name="Brown C.T."/>
            <person name="Hug L.A."/>
            <person name="Sharon I."/>
            <person name="Castelle C.J."/>
            <person name="Probst A.J."/>
            <person name="Thomas B.C."/>
            <person name="Singh A."/>
            <person name="Wilkins M.J."/>
            <person name="Karaoz U."/>
            <person name="Brodie E.L."/>
            <person name="Williams K.H."/>
            <person name="Hubbard S.S."/>
            <person name="Banfield J.F."/>
        </authorList>
    </citation>
    <scope>NUCLEOTIDE SEQUENCE [LARGE SCALE GENOMIC DNA]</scope>
</reference>
<dbReference type="AlphaFoldDB" id="A0A1G2MUD6"/>
<organism evidence="2 3">
    <name type="scientific">Candidatus Taylorbacteria bacterium RIFCSPHIGHO2_02_FULL_46_13</name>
    <dbReference type="NCBI Taxonomy" id="1802312"/>
    <lineage>
        <taxon>Bacteria</taxon>
        <taxon>Candidatus Tayloriibacteriota</taxon>
    </lineage>
</organism>
<gene>
    <name evidence="2" type="ORF">A3C06_00145</name>
</gene>
<sequence length="190" mass="19701">MKSQIKSFAYVLFGALCMLAVAQVFAQSPPWTPPGNPPECLSTTLGCNAPINVGRTLQTKDGSLAITNGMLSVPIFQLTGNGAASDKILRSDGSGVASWGNLIVSEGPEGPNEPFFDAFSVNGSVGGSAQKNMGSTAIWSACFLTGFTTDNTSSSRPACKIVKSSASSSWILYAVAGSSDTVHCYAMCIR</sequence>
<feature type="signal peptide" evidence="1">
    <location>
        <begin position="1"/>
        <end position="26"/>
    </location>
</feature>
<comment type="caution">
    <text evidence="2">The sequence shown here is derived from an EMBL/GenBank/DDBJ whole genome shotgun (WGS) entry which is preliminary data.</text>
</comment>
<name>A0A1G2MUD6_9BACT</name>
<dbReference type="STRING" id="1802312.A3C06_00145"/>
<feature type="chain" id="PRO_5009583736" evidence="1">
    <location>
        <begin position="27"/>
        <end position="190"/>
    </location>
</feature>
<proteinExistence type="predicted"/>